<reference evidence="2" key="1">
    <citation type="submission" date="2019-02" db="EMBL/GenBank/DDBJ databases">
        <authorList>
            <person name="Gruber-Vodicka R. H."/>
            <person name="Seah K. B. B."/>
        </authorList>
    </citation>
    <scope>NUCLEOTIDE SEQUENCE</scope>
    <source>
        <strain evidence="2">BECK_BZ163</strain>
    </source>
</reference>
<sequence length="43" mass="4576">MFGDGSFKIDSDPERTTITGCGSPRYENSSVSNPYLLSSNASS</sequence>
<accession>A0A450S8N4</accession>
<proteinExistence type="predicted"/>
<gene>
    <name evidence="2" type="ORF">BECKFM1743A_GA0114220_100572</name>
</gene>
<protein>
    <submittedName>
        <fullName evidence="2">Uncharacterized protein</fullName>
    </submittedName>
</protein>
<name>A0A450S8N4_9GAMM</name>
<feature type="compositionally biased region" description="Polar residues" evidence="1">
    <location>
        <begin position="16"/>
        <end position="25"/>
    </location>
</feature>
<evidence type="ECO:0000313" key="2">
    <source>
        <dbReference type="EMBL" id="VFJ48275.1"/>
    </source>
</evidence>
<feature type="region of interest" description="Disordered" evidence="1">
    <location>
        <begin position="1"/>
        <end position="25"/>
    </location>
</feature>
<evidence type="ECO:0000256" key="1">
    <source>
        <dbReference type="SAM" id="MobiDB-lite"/>
    </source>
</evidence>
<dbReference type="AlphaFoldDB" id="A0A450S8N4"/>
<organism evidence="2">
    <name type="scientific">Candidatus Kentrum sp. FM</name>
    <dbReference type="NCBI Taxonomy" id="2126340"/>
    <lineage>
        <taxon>Bacteria</taxon>
        <taxon>Pseudomonadati</taxon>
        <taxon>Pseudomonadota</taxon>
        <taxon>Gammaproteobacteria</taxon>
        <taxon>Candidatus Kentrum</taxon>
    </lineage>
</organism>
<dbReference type="EMBL" id="CAADEZ010000057">
    <property type="protein sequence ID" value="VFJ48275.1"/>
    <property type="molecule type" value="Genomic_DNA"/>
</dbReference>